<sequence length="184" mass="20458">MDTTYKLVDQEEESSGKSQIVHIMDILKAAFPYLDSDSQQTVDIFVRAGELMTTIKDLSNNHSVASLSVRKQSIDLEALLTSVRAVCYPREREIIDFFLNIFKAKNLYQTYMNLSQVMASQSQGTEGFEGTGFDPGTDSSGNSGGMFGMNIDPSMMEMLSSMLPPEQKSTFENLSMILNTMQTS</sequence>
<proteinExistence type="predicted"/>
<protein>
    <submittedName>
        <fullName evidence="1">Uncharacterized protein</fullName>
    </submittedName>
</protein>
<dbReference type="STRING" id="1527.SAMN04489757_1542"/>
<dbReference type="AlphaFoldDB" id="A0A1I5IVV4"/>
<name>A0A1I5IVV4_9FIRM</name>
<dbReference type="OrthoDB" id="2052695at2"/>
<dbReference type="Proteomes" id="UP000198806">
    <property type="component" value="Unassembled WGS sequence"/>
</dbReference>
<reference evidence="1 2" key="1">
    <citation type="submission" date="2016-10" db="EMBL/GenBank/DDBJ databases">
        <authorList>
            <person name="de Groot N.N."/>
        </authorList>
    </citation>
    <scope>NUCLEOTIDE SEQUENCE [LARGE SCALE GENOMIC DNA]</scope>
    <source>
        <strain evidence="1 2">DSM 1283</strain>
    </source>
</reference>
<keyword evidence="2" id="KW-1185">Reference proteome</keyword>
<dbReference type="EMBL" id="FOWD01000054">
    <property type="protein sequence ID" value="SFO64326.1"/>
    <property type="molecule type" value="Genomic_DNA"/>
</dbReference>
<organism evidence="1 2">
    <name type="scientific">Anaerocolumna aminovalerica</name>
    <dbReference type="NCBI Taxonomy" id="1527"/>
    <lineage>
        <taxon>Bacteria</taxon>
        <taxon>Bacillati</taxon>
        <taxon>Bacillota</taxon>
        <taxon>Clostridia</taxon>
        <taxon>Lachnospirales</taxon>
        <taxon>Lachnospiraceae</taxon>
        <taxon>Anaerocolumna</taxon>
    </lineage>
</organism>
<gene>
    <name evidence="1" type="ORF">SAMN04489757_1542</name>
</gene>
<evidence type="ECO:0000313" key="2">
    <source>
        <dbReference type="Proteomes" id="UP000198806"/>
    </source>
</evidence>
<dbReference type="RefSeq" id="WP_091688944.1">
    <property type="nucleotide sequence ID" value="NZ_BAABFM010000032.1"/>
</dbReference>
<accession>A0A1I5IVV4</accession>
<evidence type="ECO:0000313" key="1">
    <source>
        <dbReference type="EMBL" id="SFO64326.1"/>
    </source>
</evidence>